<dbReference type="Pfam" id="PF06580">
    <property type="entry name" value="His_kinase"/>
    <property type="match status" value="1"/>
</dbReference>
<dbReference type="SMART" id="SM00304">
    <property type="entry name" value="HAMP"/>
    <property type="match status" value="1"/>
</dbReference>
<evidence type="ECO:0000313" key="10">
    <source>
        <dbReference type="EMBL" id="UQZ84787.1"/>
    </source>
</evidence>
<evidence type="ECO:0000259" key="9">
    <source>
        <dbReference type="PROSITE" id="PS50885"/>
    </source>
</evidence>
<dbReference type="Gene3D" id="6.10.340.10">
    <property type="match status" value="1"/>
</dbReference>
<dbReference type="Pfam" id="PF00672">
    <property type="entry name" value="HAMP"/>
    <property type="match status" value="1"/>
</dbReference>
<dbReference type="CDD" id="cd06225">
    <property type="entry name" value="HAMP"/>
    <property type="match status" value="1"/>
</dbReference>
<reference evidence="10" key="1">
    <citation type="submission" date="2018-02" db="EMBL/GenBank/DDBJ databases">
        <authorList>
            <person name="Kim S.-K."/>
            <person name="Jung H.-I."/>
            <person name="Lee S.-W."/>
        </authorList>
    </citation>
    <scope>NUCLEOTIDE SEQUENCE</scope>
    <source>
        <strain evidence="10">SK3146</strain>
    </source>
</reference>
<feature type="domain" description="HAMP" evidence="9">
    <location>
        <begin position="318"/>
        <end position="370"/>
    </location>
</feature>
<dbReference type="SUPFAM" id="SSF55874">
    <property type="entry name" value="ATPase domain of HSP90 chaperone/DNA topoisomerase II/histidine kinase"/>
    <property type="match status" value="1"/>
</dbReference>
<keyword evidence="4 10" id="KW-0808">Transferase</keyword>
<accession>A0ABY4RTS6</accession>
<feature type="transmembrane region" description="Helical" evidence="8">
    <location>
        <begin position="12"/>
        <end position="32"/>
    </location>
</feature>
<name>A0ABY4RTS6_9BACL</name>
<evidence type="ECO:0000256" key="7">
    <source>
        <dbReference type="SAM" id="MobiDB-lite"/>
    </source>
</evidence>
<evidence type="ECO:0000256" key="2">
    <source>
        <dbReference type="ARBA" id="ARBA00022475"/>
    </source>
</evidence>
<dbReference type="PROSITE" id="PS50885">
    <property type="entry name" value="HAMP"/>
    <property type="match status" value="1"/>
</dbReference>
<comment type="subcellular location">
    <subcellularLocation>
        <location evidence="1">Cell membrane</location>
        <topology evidence="1">Multi-pass membrane protein</topology>
    </subcellularLocation>
</comment>
<dbReference type="PANTHER" id="PTHR34220:SF7">
    <property type="entry name" value="SENSOR HISTIDINE KINASE YPDA"/>
    <property type="match status" value="1"/>
</dbReference>
<dbReference type="RefSeq" id="WP_249860515.1">
    <property type="nucleotide sequence ID" value="NZ_CP027059.1"/>
</dbReference>
<evidence type="ECO:0000256" key="4">
    <source>
        <dbReference type="ARBA" id="ARBA00022679"/>
    </source>
</evidence>
<dbReference type="SMART" id="SM00387">
    <property type="entry name" value="HATPase_c"/>
    <property type="match status" value="1"/>
</dbReference>
<dbReference type="InterPro" id="IPR050640">
    <property type="entry name" value="Bact_2-comp_sensor_kinase"/>
</dbReference>
<feature type="transmembrane region" description="Helical" evidence="8">
    <location>
        <begin position="297"/>
        <end position="316"/>
    </location>
</feature>
<evidence type="ECO:0000313" key="11">
    <source>
        <dbReference type="Proteomes" id="UP001057134"/>
    </source>
</evidence>
<dbReference type="Pfam" id="PF02518">
    <property type="entry name" value="HATPase_c"/>
    <property type="match status" value="1"/>
</dbReference>
<dbReference type="GO" id="GO:0004673">
    <property type="term" value="F:protein histidine kinase activity"/>
    <property type="evidence" value="ECO:0007669"/>
    <property type="project" value="UniProtKB-EC"/>
</dbReference>
<gene>
    <name evidence="10" type="primary">ypdA_14</name>
    <name evidence="10" type="ORF">SK3146_04042</name>
</gene>
<dbReference type="EC" id="2.7.13.3" evidence="10"/>
<protein>
    <submittedName>
        <fullName evidence="10">Sensor histidine kinase YpdA</fullName>
        <ecNumber evidence="10">2.7.13.3</ecNumber>
    </submittedName>
</protein>
<dbReference type="PANTHER" id="PTHR34220">
    <property type="entry name" value="SENSOR HISTIDINE KINASE YPDA"/>
    <property type="match status" value="1"/>
</dbReference>
<dbReference type="InterPro" id="IPR003594">
    <property type="entry name" value="HATPase_dom"/>
</dbReference>
<dbReference type="Proteomes" id="UP001057134">
    <property type="component" value="Chromosome"/>
</dbReference>
<dbReference type="CDD" id="cd18773">
    <property type="entry name" value="PDC1_HK_sensor"/>
    <property type="match status" value="1"/>
</dbReference>
<dbReference type="InterPro" id="IPR036890">
    <property type="entry name" value="HATPase_C_sf"/>
</dbReference>
<evidence type="ECO:0000256" key="6">
    <source>
        <dbReference type="ARBA" id="ARBA00023136"/>
    </source>
</evidence>
<dbReference type="SUPFAM" id="SSF158472">
    <property type="entry name" value="HAMP domain-like"/>
    <property type="match status" value="1"/>
</dbReference>
<evidence type="ECO:0000256" key="3">
    <source>
        <dbReference type="ARBA" id="ARBA00022553"/>
    </source>
</evidence>
<dbReference type="InterPro" id="IPR010559">
    <property type="entry name" value="Sig_transdc_His_kin_internal"/>
</dbReference>
<reference evidence="10" key="2">
    <citation type="journal article" date="2021" name="J Anim Sci Technol">
        <title>Complete genome sequence of Paenibacillus konkukensis sp. nov. SK3146 as a potential probiotic strain.</title>
        <authorList>
            <person name="Jung H.I."/>
            <person name="Park S."/>
            <person name="Niu K.M."/>
            <person name="Lee S.W."/>
            <person name="Kothari D."/>
            <person name="Yi K.J."/>
            <person name="Kim S.K."/>
        </authorList>
    </citation>
    <scope>NUCLEOTIDE SEQUENCE</scope>
    <source>
        <strain evidence="10">SK3146</strain>
    </source>
</reference>
<feature type="region of interest" description="Disordered" evidence="7">
    <location>
        <begin position="542"/>
        <end position="570"/>
    </location>
</feature>
<keyword evidence="8" id="KW-0812">Transmembrane</keyword>
<keyword evidence="11" id="KW-1185">Reference proteome</keyword>
<keyword evidence="3" id="KW-0597">Phosphoprotein</keyword>
<sequence length="643" mass="72056">MRRGLHSIHNRLFFLFLICMLSLLLVVSGLYYKRWTDQFHQKFSDIAQKNVYQTVELFDLLLQGYNSLAKSIAGNLDMQRLMADENNKDSALKAINERTIVNILGSIFYSREDLIGIHVISNGGALYSYGSMMSVIDPKYAESSWYRAAERSTGELVWFGVHEHSLIDQKETQPVFSFGRRLYDFHTHQPIGVLLIEMNPKPVVSALSNLSLGAHSEVYMLSKVGEVMGSAGSSPGDSKLLKQLGGRPPLMQEHEVVVRETAGLLVVASRPALADWQFVSLTPSQDMNVEMDQMKHYLLLVGSILVAVSTVMATLVSKSFAAPLKRLIHQMKQVERGNFHGVVSVNSYEEINILVASFNQMVARMEELIGRIRAVSESEKNAQLLALQSQVNPHFLYNTLDMIYWMLDEQENDRLGRVVLSLSHMFRYSSHWEGDSVVSLGEELEQIRHYLTIIETRLEGRLRTEIAVDERWLAMRLPKMTLQPLIENAVKHGLEPMHEAGRLRVYGEADDAMLRLFVEDNGPGMDEPTLRRLKRTLSDSLAQGGGERALEESAAAAEDRAAPAHASAAAKPRRGIGLQNVHRRLVLMFGEPYGLDIRSRRSAGRAHGESRGQGQGTTVVVTIPLNVRQEQERGPLHEHPGGG</sequence>
<organism evidence="10 11">
    <name type="scientific">Paenibacillus konkukensis</name>
    <dbReference type="NCBI Taxonomy" id="2020716"/>
    <lineage>
        <taxon>Bacteria</taxon>
        <taxon>Bacillati</taxon>
        <taxon>Bacillota</taxon>
        <taxon>Bacilli</taxon>
        <taxon>Bacillales</taxon>
        <taxon>Paenibacillaceae</taxon>
        <taxon>Paenibacillus</taxon>
    </lineage>
</organism>
<dbReference type="EMBL" id="CP027059">
    <property type="protein sequence ID" value="UQZ84787.1"/>
    <property type="molecule type" value="Genomic_DNA"/>
</dbReference>
<evidence type="ECO:0000256" key="5">
    <source>
        <dbReference type="ARBA" id="ARBA00022777"/>
    </source>
</evidence>
<evidence type="ECO:0000256" key="1">
    <source>
        <dbReference type="ARBA" id="ARBA00004651"/>
    </source>
</evidence>
<keyword evidence="5 10" id="KW-0418">Kinase</keyword>
<evidence type="ECO:0000256" key="8">
    <source>
        <dbReference type="SAM" id="Phobius"/>
    </source>
</evidence>
<keyword evidence="2" id="KW-1003">Cell membrane</keyword>
<keyword evidence="8" id="KW-1133">Transmembrane helix</keyword>
<proteinExistence type="predicted"/>
<keyword evidence="6 8" id="KW-0472">Membrane</keyword>
<dbReference type="Gene3D" id="3.30.565.10">
    <property type="entry name" value="Histidine kinase-like ATPase, C-terminal domain"/>
    <property type="match status" value="1"/>
</dbReference>
<dbReference type="InterPro" id="IPR003660">
    <property type="entry name" value="HAMP_dom"/>
</dbReference>